<comment type="similarity">
    <text evidence="1 5 6">Belongs to the peptidase S8 family.</text>
</comment>
<keyword evidence="8" id="KW-0732">Signal</keyword>
<dbReference type="InterPro" id="IPR000209">
    <property type="entry name" value="Peptidase_S8/S53_dom"/>
</dbReference>
<dbReference type="PROSITE" id="PS51257">
    <property type="entry name" value="PROKAR_LIPOPROTEIN"/>
    <property type="match status" value="1"/>
</dbReference>
<evidence type="ECO:0000313" key="10">
    <source>
        <dbReference type="EMBL" id="AWN21881.1"/>
    </source>
</evidence>
<feature type="region of interest" description="Disordered" evidence="7">
    <location>
        <begin position="320"/>
        <end position="343"/>
    </location>
</feature>
<keyword evidence="3 5" id="KW-0378">Hydrolase</keyword>
<protein>
    <submittedName>
        <fullName evidence="10">Serine protease</fullName>
    </submittedName>
</protein>
<dbReference type="InterPro" id="IPR050131">
    <property type="entry name" value="Peptidase_S8_subtilisin-like"/>
</dbReference>
<evidence type="ECO:0000256" key="6">
    <source>
        <dbReference type="RuleBase" id="RU003355"/>
    </source>
</evidence>
<dbReference type="PROSITE" id="PS00137">
    <property type="entry name" value="SUBTILASE_HIS"/>
    <property type="match status" value="1"/>
</dbReference>
<evidence type="ECO:0000256" key="8">
    <source>
        <dbReference type="SAM" id="SignalP"/>
    </source>
</evidence>
<evidence type="ECO:0000256" key="1">
    <source>
        <dbReference type="ARBA" id="ARBA00011073"/>
    </source>
</evidence>
<dbReference type="KEGG" id="dez:DKM44_00375"/>
<feature type="active site" description="Charge relay system" evidence="5">
    <location>
        <position position="340"/>
    </location>
</feature>
<feature type="active site" description="Charge relay system" evidence="5">
    <location>
        <position position="292"/>
    </location>
</feature>
<reference evidence="10 11" key="1">
    <citation type="submission" date="2018-05" db="EMBL/GenBank/DDBJ databases">
        <title>Complete Genome Sequence of Deinococcus sp. strain 17bor-2.</title>
        <authorList>
            <person name="Srinivasan S."/>
        </authorList>
    </citation>
    <scope>NUCLEOTIDE SEQUENCE [LARGE SCALE GENOMIC DNA]</scope>
    <source>
        <strain evidence="10 11">17bor-2</strain>
    </source>
</reference>
<feature type="chain" id="PRO_5016425758" evidence="8">
    <location>
        <begin position="22"/>
        <end position="690"/>
    </location>
</feature>
<organism evidence="10 11">
    <name type="scientific">Deinococcus irradiatisoli</name>
    <dbReference type="NCBI Taxonomy" id="2202254"/>
    <lineage>
        <taxon>Bacteria</taxon>
        <taxon>Thermotogati</taxon>
        <taxon>Deinococcota</taxon>
        <taxon>Deinococci</taxon>
        <taxon>Deinococcales</taxon>
        <taxon>Deinococcaceae</taxon>
        <taxon>Deinococcus</taxon>
    </lineage>
</organism>
<accession>A0A2Z3JEI7</accession>
<keyword evidence="11" id="KW-1185">Reference proteome</keyword>
<proteinExistence type="inferred from homology"/>
<dbReference type="PRINTS" id="PR00723">
    <property type="entry name" value="SUBTILISIN"/>
</dbReference>
<dbReference type="InterPro" id="IPR023828">
    <property type="entry name" value="Peptidase_S8_Ser-AS"/>
</dbReference>
<evidence type="ECO:0000313" key="11">
    <source>
        <dbReference type="Proteomes" id="UP000245368"/>
    </source>
</evidence>
<dbReference type="PROSITE" id="PS00136">
    <property type="entry name" value="SUBTILASE_ASP"/>
    <property type="match status" value="1"/>
</dbReference>
<dbReference type="PANTHER" id="PTHR43806:SF11">
    <property type="entry name" value="CEREVISIN-RELATED"/>
    <property type="match status" value="1"/>
</dbReference>
<dbReference type="Pfam" id="PF00082">
    <property type="entry name" value="Peptidase_S8"/>
    <property type="match status" value="1"/>
</dbReference>
<dbReference type="Proteomes" id="UP000245368">
    <property type="component" value="Chromosome"/>
</dbReference>
<dbReference type="AlphaFoldDB" id="A0A2Z3JEI7"/>
<feature type="active site" description="Charge relay system" evidence="5">
    <location>
        <position position="551"/>
    </location>
</feature>
<evidence type="ECO:0000256" key="2">
    <source>
        <dbReference type="ARBA" id="ARBA00022670"/>
    </source>
</evidence>
<dbReference type="GO" id="GO:0006508">
    <property type="term" value="P:proteolysis"/>
    <property type="evidence" value="ECO:0007669"/>
    <property type="project" value="UniProtKB-KW"/>
</dbReference>
<feature type="region of interest" description="Disordered" evidence="7">
    <location>
        <begin position="671"/>
        <end position="690"/>
    </location>
</feature>
<dbReference type="InterPro" id="IPR015500">
    <property type="entry name" value="Peptidase_S8_subtilisin-rel"/>
</dbReference>
<dbReference type="OrthoDB" id="9790784at2"/>
<dbReference type="InterPro" id="IPR036852">
    <property type="entry name" value="Peptidase_S8/S53_dom_sf"/>
</dbReference>
<dbReference type="EMBL" id="CP029494">
    <property type="protein sequence ID" value="AWN21881.1"/>
    <property type="molecule type" value="Genomic_DNA"/>
</dbReference>
<gene>
    <name evidence="10" type="ORF">DKM44_00375</name>
</gene>
<keyword evidence="4 5" id="KW-0720">Serine protease</keyword>
<evidence type="ECO:0000256" key="7">
    <source>
        <dbReference type="SAM" id="MobiDB-lite"/>
    </source>
</evidence>
<dbReference type="PANTHER" id="PTHR43806">
    <property type="entry name" value="PEPTIDASE S8"/>
    <property type="match status" value="1"/>
</dbReference>
<evidence type="ECO:0000256" key="4">
    <source>
        <dbReference type="ARBA" id="ARBA00022825"/>
    </source>
</evidence>
<name>A0A2Z3JEI7_9DEIO</name>
<feature type="signal peptide" evidence="8">
    <location>
        <begin position="1"/>
        <end position="21"/>
    </location>
</feature>
<evidence type="ECO:0000259" key="9">
    <source>
        <dbReference type="Pfam" id="PF00082"/>
    </source>
</evidence>
<dbReference type="InterPro" id="IPR022398">
    <property type="entry name" value="Peptidase_S8_His-AS"/>
</dbReference>
<feature type="domain" description="Peptidase S8/S53" evidence="9">
    <location>
        <begin position="285"/>
        <end position="599"/>
    </location>
</feature>
<dbReference type="InterPro" id="IPR023827">
    <property type="entry name" value="Peptidase_S8_Asp-AS"/>
</dbReference>
<evidence type="ECO:0000256" key="3">
    <source>
        <dbReference type="ARBA" id="ARBA00022801"/>
    </source>
</evidence>
<dbReference type="PROSITE" id="PS51892">
    <property type="entry name" value="SUBTILASE"/>
    <property type="match status" value="1"/>
</dbReference>
<sequence length="690" mass="70138">MQMNRASLPAALLGLTLLLTACPQTTTPPPDPVEGCTATNAGAPTSLAASASVNAGTALSVVYQAPFDGSWDLSNLPDWLSASPLSGCGTIKTTLSVNRSAAAPHAADQPRLSADVTLSWTANPQRSQTSGDTTLKVSADLYTLTGQVSGVVAAAPPVLPAAALRVNGAPTSRGVIVKYKTAAAFSSAVSALSNSPLTAQGLALSAPAGRTLTLRTQNVAATIEALKADPNVEYAVPDAVLRAQAADMQAPYVPADQYAPLQYAYRLMGYGAVWRDMKNAPYPNQVTVAVIDTGVRFDHPDLAGRLWKSGEGALDIVTSDAYGPDTDPTDPGEAGGDGSHGTHVTGIIVAGEGNFTAPCSGCSTSGVVGAALTAPLKVLPVRVIDHFGNASESDVAQAIRYAAGETITVKTVNYTNPHPAKIINLSLGGPISADAAQPLCDAVKAASDKGALVVVAAGNGGAGQPYYPAACSGAVSVGSVRPDEGGLPRPAEYSEHYAQVALAAYGGSDPSSPTYHFNLQLNGKSVPDSVFSTSWDYQKNQPSYQFESGTSQAAPQVSALAALLLSKGVVSTAAQALQKMEDTATDLGTQGRDEYSGYGVINAAAALGAPAVSNTFTLSILGDHATFAPLLGAAGRFTAYLPDGNFQVLAGYDRSGNGLGGEVSEPRAKANVTLGPSKPAADLGTLNVSP</sequence>
<dbReference type="Gene3D" id="3.40.50.200">
    <property type="entry name" value="Peptidase S8/S53 domain"/>
    <property type="match status" value="1"/>
</dbReference>
<evidence type="ECO:0000256" key="5">
    <source>
        <dbReference type="PROSITE-ProRule" id="PRU01240"/>
    </source>
</evidence>
<dbReference type="SUPFAM" id="SSF52743">
    <property type="entry name" value="Subtilisin-like"/>
    <property type="match status" value="1"/>
</dbReference>
<keyword evidence="2 5" id="KW-0645">Protease</keyword>
<dbReference type="PROSITE" id="PS00138">
    <property type="entry name" value="SUBTILASE_SER"/>
    <property type="match status" value="1"/>
</dbReference>
<dbReference type="GO" id="GO:0004252">
    <property type="term" value="F:serine-type endopeptidase activity"/>
    <property type="evidence" value="ECO:0007669"/>
    <property type="project" value="UniProtKB-UniRule"/>
</dbReference>